<evidence type="ECO:0000313" key="3">
    <source>
        <dbReference type="EMBL" id="TFK17413.1"/>
    </source>
</evidence>
<protein>
    <submittedName>
        <fullName evidence="3">Uncharacterized protein</fullName>
    </submittedName>
</protein>
<evidence type="ECO:0000256" key="2">
    <source>
        <dbReference type="SAM" id="MobiDB-lite"/>
    </source>
</evidence>
<proteinExistence type="predicted"/>
<dbReference type="EMBL" id="ML210514">
    <property type="protein sequence ID" value="TFK17413.1"/>
    <property type="molecule type" value="Genomic_DNA"/>
</dbReference>
<dbReference type="Proteomes" id="UP000307440">
    <property type="component" value="Unassembled WGS sequence"/>
</dbReference>
<evidence type="ECO:0000256" key="1">
    <source>
        <dbReference type="SAM" id="Coils"/>
    </source>
</evidence>
<feature type="region of interest" description="Disordered" evidence="2">
    <location>
        <begin position="1"/>
        <end position="32"/>
    </location>
</feature>
<dbReference type="OrthoDB" id="10472631at2759"/>
<reference evidence="3 4" key="1">
    <citation type="journal article" date="2019" name="Nat. Ecol. Evol.">
        <title>Megaphylogeny resolves global patterns of mushroom evolution.</title>
        <authorList>
            <person name="Varga T."/>
            <person name="Krizsan K."/>
            <person name="Foldi C."/>
            <person name="Dima B."/>
            <person name="Sanchez-Garcia M."/>
            <person name="Sanchez-Ramirez S."/>
            <person name="Szollosi G.J."/>
            <person name="Szarkandi J.G."/>
            <person name="Papp V."/>
            <person name="Albert L."/>
            <person name="Andreopoulos W."/>
            <person name="Angelini C."/>
            <person name="Antonin V."/>
            <person name="Barry K.W."/>
            <person name="Bougher N.L."/>
            <person name="Buchanan P."/>
            <person name="Buyck B."/>
            <person name="Bense V."/>
            <person name="Catcheside P."/>
            <person name="Chovatia M."/>
            <person name="Cooper J."/>
            <person name="Damon W."/>
            <person name="Desjardin D."/>
            <person name="Finy P."/>
            <person name="Geml J."/>
            <person name="Haridas S."/>
            <person name="Hughes K."/>
            <person name="Justo A."/>
            <person name="Karasinski D."/>
            <person name="Kautmanova I."/>
            <person name="Kiss B."/>
            <person name="Kocsube S."/>
            <person name="Kotiranta H."/>
            <person name="LaButti K.M."/>
            <person name="Lechner B.E."/>
            <person name="Liimatainen K."/>
            <person name="Lipzen A."/>
            <person name="Lukacs Z."/>
            <person name="Mihaltcheva S."/>
            <person name="Morgado L.N."/>
            <person name="Niskanen T."/>
            <person name="Noordeloos M.E."/>
            <person name="Ohm R.A."/>
            <person name="Ortiz-Santana B."/>
            <person name="Ovrebo C."/>
            <person name="Racz N."/>
            <person name="Riley R."/>
            <person name="Savchenko A."/>
            <person name="Shiryaev A."/>
            <person name="Soop K."/>
            <person name="Spirin V."/>
            <person name="Szebenyi C."/>
            <person name="Tomsovsky M."/>
            <person name="Tulloss R.E."/>
            <person name="Uehling J."/>
            <person name="Grigoriev I.V."/>
            <person name="Vagvolgyi C."/>
            <person name="Papp T."/>
            <person name="Martin F.M."/>
            <person name="Miettinen O."/>
            <person name="Hibbett D.S."/>
            <person name="Nagy L.G."/>
        </authorList>
    </citation>
    <scope>NUCLEOTIDE SEQUENCE [LARGE SCALE GENOMIC DNA]</scope>
    <source>
        <strain evidence="3 4">CBS 121175</strain>
    </source>
</reference>
<accession>A0A5C3KCN3</accession>
<feature type="coiled-coil region" evidence="1">
    <location>
        <begin position="43"/>
        <end position="88"/>
    </location>
</feature>
<keyword evidence="1" id="KW-0175">Coiled coil</keyword>
<feature type="compositionally biased region" description="Polar residues" evidence="2">
    <location>
        <begin position="1"/>
        <end position="10"/>
    </location>
</feature>
<gene>
    <name evidence="3" type="ORF">FA15DRAFT_661463</name>
</gene>
<evidence type="ECO:0000313" key="4">
    <source>
        <dbReference type="Proteomes" id="UP000307440"/>
    </source>
</evidence>
<dbReference type="AlphaFoldDB" id="A0A5C3KCN3"/>
<sequence length="134" mass="15556">MATINNTTGSGRDGDLPNSRKHASGSQSSEAIHKEMDDLCLQVARMKKGVEKKNAIVRKLKEEIEEYKENLLEKQDKLDKSIEGLDKEKCQCEQYRNWWLNEIQFTKLLFNKVPEPNADWDLVRASQSHYLGRF</sequence>
<organism evidence="3 4">
    <name type="scientific">Coprinopsis marcescibilis</name>
    <name type="common">Agaric fungus</name>
    <name type="synonym">Psathyrella marcescibilis</name>
    <dbReference type="NCBI Taxonomy" id="230819"/>
    <lineage>
        <taxon>Eukaryota</taxon>
        <taxon>Fungi</taxon>
        <taxon>Dikarya</taxon>
        <taxon>Basidiomycota</taxon>
        <taxon>Agaricomycotina</taxon>
        <taxon>Agaricomycetes</taxon>
        <taxon>Agaricomycetidae</taxon>
        <taxon>Agaricales</taxon>
        <taxon>Agaricineae</taxon>
        <taxon>Psathyrellaceae</taxon>
        <taxon>Coprinopsis</taxon>
    </lineage>
</organism>
<name>A0A5C3KCN3_COPMA</name>
<keyword evidence="4" id="KW-1185">Reference proteome</keyword>